<dbReference type="OrthoDB" id="8062432at2759"/>
<gene>
    <name evidence="2" type="ORF">PMACD_LOCUS10378</name>
</gene>
<dbReference type="Proteomes" id="UP000663880">
    <property type="component" value="Unassembled WGS sequence"/>
</dbReference>
<name>A0A821UIB1_9NEOP</name>
<organism evidence="2 3">
    <name type="scientific">Pieris macdunnoughi</name>
    <dbReference type="NCBI Taxonomy" id="345717"/>
    <lineage>
        <taxon>Eukaryota</taxon>
        <taxon>Metazoa</taxon>
        <taxon>Ecdysozoa</taxon>
        <taxon>Arthropoda</taxon>
        <taxon>Hexapoda</taxon>
        <taxon>Insecta</taxon>
        <taxon>Pterygota</taxon>
        <taxon>Neoptera</taxon>
        <taxon>Endopterygota</taxon>
        <taxon>Lepidoptera</taxon>
        <taxon>Glossata</taxon>
        <taxon>Ditrysia</taxon>
        <taxon>Papilionoidea</taxon>
        <taxon>Pieridae</taxon>
        <taxon>Pierinae</taxon>
        <taxon>Pieris</taxon>
    </lineage>
</organism>
<reference evidence="2" key="1">
    <citation type="submission" date="2021-02" db="EMBL/GenBank/DDBJ databases">
        <authorList>
            <person name="Steward A R."/>
        </authorList>
    </citation>
    <scope>NUCLEOTIDE SEQUENCE</scope>
</reference>
<dbReference type="EMBL" id="CAJOBZ010000031">
    <property type="protein sequence ID" value="CAF4890110.1"/>
    <property type="molecule type" value="Genomic_DNA"/>
</dbReference>
<evidence type="ECO:0000313" key="3">
    <source>
        <dbReference type="Proteomes" id="UP000663880"/>
    </source>
</evidence>
<feature type="compositionally biased region" description="Low complexity" evidence="1">
    <location>
        <begin position="326"/>
        <end position="341"/>
    </location>
</feature>
<sequence>MVLNNLGINDNLYMPPVSLDTIFPSSWLKEEMGKWEEDLLKDQHNTYSEAQLYTKESPPNTITPSDFLKNLKTVVESDNPSECIKWKGKMLPEPFCLNIQTGESMDRDIVTLLLANVQEELDKGFGIIEINMKENSVLTSDLLPEILDIWRESDKNTFSFMERANQVSDNSSLHFVGNNHGNGGRNYKIRQPILEKVRQNYLKLQGRENRFSMDEMMIAYQWRTTCKGRWARLRDNYRKSLNLRKTKSGQAACKIKAPKFNKELRFLIPYLNDEENRVSNISGSDTEDDNILSAIRDNVRNINEPSPSPPIPNKCYTPVYSPDNNTQTTSSDRSTSRGTSSYKKRSTNYETAASVLKQYVIERKTKHNYELYSMPEFRPGSAYRFLFDNGQNCQNISDSRASQNKI</sequence>
<keyword evidence="3" id="KW-1185">Reference proteome</keyword>
<feature type="region of interest" description="Disordered" evidence="1">
    <location>
        <begin position="300"/>
        <end position="347"/>
    </location>
</feature>
<proteinExistence type="predicted"/>
<evidence type="ECO:0000256" key="1">
    <source>
        <dbReference type="SAM" id="MobiDB-lite"/>
    </source>
</evidence>
<evidence type="ECO:0000313" key="2">
    <source>
        <dbReference type="EMBL" id="CAF4890110.1"/>
    </source>
</evidence>
<protein>
    <submittedName>
        <fullName evidence="2">Uncharacterized protein</fullName>
    </submittedName>
</protein>
<accession>A0A821UIB1</accession>
<dbReference type="AlphaFoldDB" id="A0A821UIB1"/>
<comment type="caution">
    <text evidence="2">The sequence shown here is derived from an EMBL/GenBank/DDBJ whole genome shotgun (WGS) entry which is preliminary data.</text>
</comment>